<reference evidence="2 3" key="2">
    <citation type="submission" date="2019-01" db="EMBL/GenBank/DDBJ databases">
        <title>Motilimonas pumilus sp. nov., isolated from the gut of sea cucumber (Apostichopus japonicus).</title>
        <authorList>
            <person name="Wang F.-Q."/>
            <person name="Ren L.-H."/>
            <person name="Lin Y.-W."/>
            <person name="Sun G.-H."/>
            <person name="Du Z.-J."/>
            <person name="Zhao J.-X."/>
            <person name="Liu X.-J."/>
            <person name="Liu L.-J."/>
        </authorList>
    </citation>
    <scope>NUCLEOTIDE SEQUENCE [LARGE SCALE GENOMIC DNA]</scope>
    <source>
        <strain evidence="2 3">PLHSC7-2</strain>
    </source>
</reference>
<protein>
    <submittedName>
        <fullName evidence="2">Uncharacterized protein</fullName>
    </submittedName>
</protein>
<name>A0A418Y9N3_9GAMM</name>
<feature type="transmembrane region" description="Helical" evidence="1">
    <location>
        <begin position="12"/>
        <end position="32"/>
    </location>
</feature>
<dbReference type="Pfam" id="PF07254">
    <property type="entry name" value="Cpta_toxin"/>
    <property type="match status" value="1"/>
</dbReference>
<accession>A0A418Y9N3</accession>
<reference evidence="2 3" key="1">
    <citation type="submission" date="2018-09" db="EMBL/GenBank/DDBJ databases">
        <authorList>
            <person name="Wang F."/>
        </authorList>
    </citation>
    <scope>NUCLEOTIDE SEQUENCE [LARGE SCALE GENOMIC DNA]</scope>
    <source>
        <strain evidence="2 3">PLHSC7-2</strain>
    </source>
</reference>
<organism evidence="2 3">
    <name type="scientific">Motilimonas pumila</name>
    <dbReference type="NCBI Taxonomy" id="2303987"/>
    <lineage>
        <taxon>Bacteria</taxon>
        <taxon>Pseudomonadati</taxon>
        <taxon>Pseudomonadota</taxon>
        <taxon>Gammaproteobacteria</taxon>
        <taxon>Alteromonadales</taxon>
        <taxon>Alteromonadales genera incertae sedis</taxon>
        <taxon>Motilimonas</taxon>
    </lineage>
</organism>
<dbReference type="RefSeq" id="WP_119912457.1">
    <property type="nucleotide sequence ID" value="NZ_QZCH01000045.1"/>
</dbReference>
<comment type="caution">
    <text evidence="2">The sequence shown here is derived from an EMBL/GenBank/DDBJ whole genome shotgun (WGS) entry which is preliminary data.</text>
</comment>
<sequence>MLSSTALKYNSAVSSSRFACWLAAIPFFLFAFLSLISWQVSGFILCGAFISAAFYVKCRIQTSEFHIHFSEAGNIYLSYQNGQEFIGKLVPGCKMLPFVLCLKFASEDGFYQGRELIFFDAIRPSCFRRLARVINLAKLN</sequence>
<gene>
    <name evidence="2" type="ORF">D1Z90_19435</name>
</gene>
<evidence type="ECO:0000313" key="2">
    <source>
        <dbReference type="EMBL" id="RJG37964.1"/>
    </source>
</evidence>
<dbReference type="InterPro" id="IPR009883">
    <property type="entry name" value="YgfX"/>
</dbReference>
<dbReference type="Proteomes" id="UP000283255">
    <property type="component" value="Unassembled WGS sequence"/>
</dbReference>
<evidence type="ECO:0000313" key="3">
    <source>
        <dbReference type="Proteomes" id="UP000283255"/>
    </source>
</evidence>
<feature type="transmembrane region" description="Helical" evidence="1">
    <location>
        <begin position="38"/>
        <end position="56"/>
    </location>
</feature>
<keyword evidence="1" id="KW-1133">Transmembrane helix</keyword>
<keyword evidence="1" id="KW-0472">Membrane</keyword>
<evidence type="ECO:0000256" key="1">
    <source>
        <dbReference type="SAM" id="Phobius"/>
    </source>
</evidence>
<keyword evidence="1" id="KW-0812">Transmembrane</keyword>
<dbReference type="OrthoDB" id="5771340at2"/>
<proteinExistence type="predicted"/>
<dbReference type="AlphaFoldDB" id="A0A418Y9N3"/>
<dbReference type="EMBL" id="QZCH01000045">
    <property type="protein sequence ID" value="RJG37964.1"/>
    <property type="molecule type" value="Genomic_DNA"/>
</dbReference>
<keyword evidence="3" id="KW-1185">Reference proteome</keyword>